<evidence type="ECO:0008006" key="4">
    <source>
        <dbReference type="Google" id="ProtNLM"/>
    </source>
</evidence>
<dbReference type="AlphaFoldDB" id="A0A2M7Z7U9"/>
<organism evidence="2 3">
    <name type="scientific">Candidatus Magasanikbacteria bacterium CG_4_9_14_3_um_filter_32_9</name>
    <dbReference type="NCBI Taxonomy" id="1974644"/>
    <lineage>
        <taxon>Bacteria</taxon>
        <taxon>Candidatus Magasanikiibacteriota</taxon>
    </lineage>
</organism>
<accession>A0A2M7Z7U9</accession>
<reference evidence="3" key="1">
    <citation type="submission" date="2017-09" db="EMBL/GenBank/DDBJ databases">
        <title>Depth-based differentiation of microbial function through sediment-hosted aquifers and enrichment of novel symbionts in the deep terrestrial subsurface.</title>
        <authorList>
            <person name="Probst A.J."/>
            <person name="Ladd B."/>
            <person name="Jarett J.K."/>
            <person name="Geller-Mcgrath D.E."/>
            <person name="Sieber C.M.K."/>
            <person name="Emerson J.B."/>
            <person name="Anantharaman K."/>
            <person name="Thomas B.C."/>
            <person name="Malmstrom R."/>
            <person name="Stieglmeier M."/>
            <person name="Klingl A."/>
            <person name="Woyke T."/>
            <person name="Ryan C.M."/>
            <person name="Banfield J.F."/>
        </authorList>
    </citation>
    <scope>NUCLEOTIDE SEQUENCE [LARGE SCALE GENOMIC DNA]</scope>
</reference>
<evidence type="ECO:0000313" key="2">
    <source>
        <dbReference type="EMBL" id="PJA90483.1"/>
    </source>
</evidence>
<keyword evidence="1" id="KW-0812">Transmembrane</keyword>
<name>A0A2M7Z7U9_9BACT</name>
<feature type="transmembrane region" description="Helical" evidence="1">
    <location>
        <begin position="16"/>
        <end position="39"/>
    </location>
</feature>
<dbReference type="EMBL" id="PFVJ01000005">
    <property type="protein sequence ID" value="PJA90483.1"/>
    <property type="molecule type" value="Genomic_DNA"/>
</dbReference>
<evidence type="ECO:0000313" key="3">
    <source>
        <dbReference type="Proteomes" id="UP000230843"/>
    </source>
</evidence>
<protein>
    <recommendedName>
        <fullName evidence="4">Type 4 fimbrial biogenesis protein PilX N-terminal domain-containing protein</fullName>
    </recommendedName>
</protein>
<keyword evidence="1" id="KW-0472">Membrane</keyword>
<proteinExistence type="predicted"/>
<evidence type="ECO:0000256" key="1">
    <source>
        <dbReference type="SAM" id="Phobius"/>
    </source>
</evidence>
<keyword evidence="1" id="KW-1133">Transmembrane helix</keyword>
<dbReference type="Proteomes" id="UP000230843">
    <property type="component" value="Unassembled WGS sequence"/>
</dbReference>
<comment type="caution">
    <text evidence="2">The sequence shown here is derived from an EMBL/GenBank/DDBJ whole genome shotgun (WGS) entry which is preliminary data.</text>
</comment>
<gene>
    <name evidence="2" type="ORF">CO137_00165</name>
</gene>
<sequence length="139" mass="15351">MKKLFMVLQLYENRGFVTLISVLTLGAVSLSIVLALLFLGTDYTRTNIDTIKFSQAKYGAETCAEEALERIRDSIPYTGTDTLILNDGTCILEVISTGGENRTIKATGVIGNSTRKIRITINQITPIINITSWEELADF</sequence>